<proteinExistence type="predicted"/>
<accession>A0A8T8KG86</accession>
<name>A0A8T8KG86_9EURY</name>
<protein>
    <submittedName>
        <fullName evidence="1">DUF429 domain-containing protein</fullName>
    </submittedName>
</protein>
<dbReference type="AlphaFoldDB" id="A0A8T8KG86"/>
<dbReference type="Proteomes" id="UP000681041">
    <property type="component" value="Chromosome"/>
</dbReference>
<keyword evidence="2" id="KW-1185">Reference proteome</keyword>
<dbReference type="EMBL" id="CP058560">
    <property type="protein sequence ID" value="QUH24301.1"/>
    <property type="molecule type" value="Genomic_DNA"/>
</dbReference>
<dbReference type="KEGG" id="meme:HYG87_05135"/>
<evidence type="ECO:0000313" key="1">
    <source>
        <dbReference type="EMBL" id="QUH24301.1"/>
    </source>
</evidence>
<evidence type="ECO:0000313" key="2">
    <source>
        <dbReference type="Proteomes" id="UP000681041"/>
    </source>
</evidence>
<gene>
    <name evidence="1" type="ORF">HYG87_05135</name>
</gene>
<reference evidence="1" key="1">
    <citation type="submission" date="2020-07" db="EMBL/GenBank/DDBJ databases">
        <title>Methanobacterium. sp. MethCan genome.</title>
        <authorList>
            <person name="Postec A."/>
            <person name="Quemeneur M."/>
        </authorList>
    </citation>
    <scope>NUCLEOTIDE SEQUENCE</scope>
    <source>
        <strain evidence="1">MethCAN</strain>
    </source>
</reference>
<sequence length="217" mass="24612">MKIMGIDLSAKTENDTGITIIHHNKLFFKTVFSDEEILTEIINEGPVVVAIDAPLSLPKGRCCLEKECKCSIRGHFRDSDKKMRKFGGVLPLTFYGMKLLTHRGIQLKKSIKTVMGNNLKLKIIETHPRTSGKIMGLGQDKQTTFNALNNFFWVNKKADELTNHEIDSALAALTGVYYIFEKFKELGDPSEGTIIIPETEINFDRDMNTFFPSYFKL</sequence>
<organism evidence="1 2">
    <name type="scientific">Methanobacterium alkalithermotolerans</name>
    <dbReference type="NCBI Taxonomy" id="2731220"/>
    <lineage>
        <taxon>Archaea</taxon>
        <taxon>Methanobacteriati</taxon>
        <taxon>Methanobacteriota</taxon>
        <taxon>Methanomada group</taxon>
        <taxon>Methanobacteria</taxon>
        <taxon>Methanobacteriales</taxon>
        <taxon>Methanobacteriaceae</taxon>
        <taxon>Methanobacterium</taxon>
    </lineage>
</organism>
<dbReference type="OrthoDB" id="50338at2157"/>